<reference evidence="4" key="1">
    <citation type="submission" date="2016-05" db="EMBL/GenBank/DDBJ databases">
        <authorList>
            <person name="Lavstsen T."/>
            <person name="Jespersen J.S."/>
        </authorList>
    </citation>
    <scope>NUCLEOTIDE SEQUENCE [LARGE SCALE GENOMIC DNA]</scope>
</reference>
<gene>
    <name evidence="3" type="ORF">POVWA1_034060</name>
    <name evidence="4" type="ORF">POVWA2_033200</name>
</gene>
<accession>A0A1A8Z0F2</accession>
<feature type="transmembrane region" description="Helical" evidence="1">
    <location>
        <begin position="261"/>
        <end position="286"/>
    </location>
</feature>
<evidence type="ECO:0000256" key="2">
    <source>
        <dbReference type="SAM" id="SignalP"/>
    </source>
</evidence>
<evidence type="ECO:0000313" key="6">
    <source>
        <dbReference type="Proteomes" id="UP000078555"/>
    </source>
</evidence>
<evidence type="ECO:0000313" key="5">
    <source>
        <dbReference type="Proteomes" id="UP000078550"/>
    </source>
</evidence>
<dbReference type="EMBL" id="FLRD01000100">
    <property type="protein sequence ID" value="SBT36755.1"/>
    <property type="molecule type" value="Genomic_DNA"/>
</dbReference>
<evidence type="ECO:0008006" key="7">
    <source>
        <dbReference type="Google" id="ProtNLM"/>
    </source>
</evidence>
<keyword evidence="1" id="KW-0472">Membrane</keyword>
<evidence type="ECO:0000313" key="4">
    <source>
        <dbReference type="EMBL" id="SBT37198.1"/>
    </source>
</evidence>
<reference evidence="5 6" key="2">
    <citation type="submission" date="2016-05" db="EMBL/GenBank/DDBJ databases">
        <authorList>
            <person name="Naeem Raeece"/>
        </authorList>
    </citation>
    <scope>NUCLEOTIDE SEQUENCE [LARGE SCALE GENOMIC DNA]</scope>
</reference>
<feature type="chain" id="PRO_5015059975" description="Pv-fam-d protein" evidence="2">
    <location>
        <begin position="22"/>
        <end position="327"/>
    </location>
</feature>
<dbReference type="Proteomes" id="UP000078555">
    <property type="component" value="Unassembled WGS sequence"/>
</dbReference>
<sequence>MTEKTNKILLCFNILFLLSAALWKFQYSNELITFDYPLDGRISRLLKGETDVHTLQRHPYLKEEKFQFTNQDYTKFANEFTSLTQDEDFQHVYGTLKNNDFMERYNTLKPHDSFEKGYNSLNQVDNDNYIDYIDDSYDYLNYDVYAGNNFHNDYYHYTQKLNSLEKATQYRNETDTFVNDDRYKNYHKMLKDPFQRRYKSKKEIVYLRLIKFLKKLDRKYEAKMVKLIERECKINFKDGNKLLKSNTIYSKVLFPALAPPLLIFMSIFVFIVLGLPLGVFSSLVIFELSATFTSYKLSKFFSVYKKYKRNLRKKINIYYFKDLYFWR</sequence>
<evidence type="ECO:0000256" key="1">
    <source>
        <dbReference type="SAM" id="Phobius"/>
    </source>
</evidence>
<keyword evidence="1" id="KW-1133">Transmembrane helix</keyword>
<keyword evidence="2" id="KW-0732">Signal</keyword>
<dbReference type="Proteomes" id="UP000078550">
    <property type="component" value="Unassembled WGS sequence"/>
</dbReference>
<name>A0A1A8Z0F2_PLAOA</name>
<proteinExistence type="predicted"/>
<protein>
    <recommendedName>
        <fullName evidence="7">Pv-fam-d protein</fullName>
    </recommendedName>
</protein>
<dbReference type="EMBL" id="FLRE01000128">
    <property type="protein sequence ID" value="SBT37198.1"/>
    <property type="molecule type" value="Genomic_DNA"/>
</dbReference>
<organism evidence="4 5">
    <name type="scientific">Plasmodium ovale wallikeri</name>
    <dbReference type="NCBI Taxonomy" id="864142"/>
    <lineage>
        <taxon>Eukaryota</taxon>
        <taxon>Sar</taxon>
        <taxon>Alveolata</taxon>
        <taxon>Apicomplexa</taxon>
        <taxon>Aconoidasida</taxon>
        <taxon>Haemosporida</taxon>
        <taxon>Plasmodiidae</taxon>
        <taxon>Plasmodium</taxon>
        <taxon>Plasmodium (Plasmodium)</taxon>
    </lineage>
</organism>
<evidence type="ECO:0000313" key="3">
    <source>
        <dbReference type="EMBL" id="SBT36755.1"/>
    </source>
</evidence>
<feature type="signal peptide" evidence="2">
    <location>
        <begin position="1"/>
        <end position="21"/>
    </location>
</feature>
<keyword evidence="6" id="KW-1185">Reference proteome</keyword>
<keyword evidence="1" id="KW-0812">Transmembrane</keyword>
<dbReference type="AlphaFoldDB" id="A0A1A8Z0F2"/>